<keyword evidence="1" id="KW-0472">Membrane</keyword>
<evidence type="ECO:0000256" key="1">
    <source>
        <dbReference type="SAM" id="Phobius"/>
    </source>
</evidence>
<dbReference type="AlphaFoldDB" id="X7F398"/>
<evidence type="ECO:0000313" key="2">
    <source>
        <dbReference type="EMBL" id="ETX26546.1"/>
    </source>
</evidence>
<gene>
    <name evidence="2" type="ORF">RISW2_22845</name>
</gene>
<dbReference type="RefSeq" id="WP_043775442.1">
    <property type="nucleotide sequence ID" value="NZ_JAME01000081.1"/>
</dbReference>
<sequence>MESFAKDYVDQKFETERARTEVRFAELSGKMDTLSTKMDGVNHRMDGMVKRRDIWAAAGTTIGILLAFLAFAGNRFDAGLGLSPAISQIEERQEARDAAQDARFDDLGQKLDAVLERLSGPAER</sequence>
<dbReference type="Proteomes" id="UP000023430">
    <property type="component" value="Unassembled WGS sequence"/>
</dbReference>
<dbReference type="EMBL" id="JAME01000081">
    <property type="protein sequence ID" value="ETX26546.1"/>
    <property type="molecule type" value="Genomic_DNA"/>
</dbReference>
<feature type="transmembrane region" description="Helical" evidence="1">
    <location>
        <begin position="54"/>
        <end position="73"/>
    </location>
</feature>
<accession>X7F398</accession>
<protein>
    <submittedName>
        <fullName evidence="2">Uncharacterized protein</fullName>
    </submittedName>
</protein>
<keyword evidence="3" id="KW-1185">Reference proteome</keyword>
<keyword evidence="1" id="KW-0812">Transmembrane</keyword>
<organism evidence="2 3">
    <name type="scientific">Roseivivax isoporae LMG 25204</name>
    <dbReference type="NCBI Taxonomy" id="1449351"/>
    <lineage>
        <taxon>Bacteria</taxon>
        <taxon>Pseudomonadati</taxon>
        <taxon>Pseudomonadota</taxon>
        <taxon>Alphaproteobacteria</taxon>
        <taxon>Rhodobacterales</taxon>
        <taxon>Roseobacteraceae</taxon>
        <taxon>Roseivivax</taxon>
    </lineage>
</organism>
<name>X7F398_9RHOB</name>
<keyword evidence="1" id="KW-1133">Transmembrane helix</keyword>
<proteinExistence type="predicted"/>
<reference evidence="2 3" key="1">
    <citation type="submission" date="2014-01" db="EMBL/GenBank/DDBJ databases">
        <title>Roseivivax isoporae LMG 25204 Genome Sequencing.</title>
        <authorList>
            <person name="Lai Q."/>
            <person name="Li G."/>
            <person name="Shao Z."/>
        </authorList>
    </citation>
    <scope>NUCLEOTIDE SEQUENCE [LARGE SCALE GENOMIC DNA]</scope>
    <source>
        <strain evidence="2 3">LMG 25204</strain>
    </source>
</reference>
<evidence type="ECO:0000313" key="3">
    <source>
        <dbReference type="Proteomes" id="UP000023430"/>
    </source>
</evidence>
<dbReference type="STRING" id="1449351.RISW2_22845"/>
<comment type="caution">
    <text evidence="2">The sequence shown here is derived from an EMBL/GenBank/DDBJ whole genome shotgun (WGS) entry which is preliminary data.</text>
</comment>